<keyword evidence="8" id="KW-1185">Reference proteome</keyword>
<dbReference type="Pfam" id="PF05336">
    <property type="entry name" value="rhaM"/>
    <property type="match status" value="1"/>
</dbReference>
<dbReference type="UniPathway" id="UPA00125"/>
<organism evidence="7 8">
    <name type="scientific">Celerinatantimonas diazotrophica</name>
    <dbReference type="NCBI Taxonomy" id="412034"/>
    <lineage>
        <taxon>Bacteria</taxon>
        <taxon>Pseudomonadati</taxon>
        <taxon>Pseudomonadota</taxon>
        <taxon>Gammaproteobacteria</taxon>
        <taxon>Celerinatantimonadaceae</taxon>
        <taxon>Celerinatantimonas</taxon>
    </lineage>
</organism>
<dbReference type="InterPro" id="IPR011008">
    <property type="entry name" value="Dimeric_a/b-barrel"/>
</dbReference>
<name>A0A4R1JM81_9GAMM</name>
<dbReference type="HAMAP" id="MF_01663">
    <property type="entry name" value="L_rham_rotase"/>
    <property type="match status" value="1"/>
</dbReference>
<dbReference type="InterPro" id="IPR013448">
    <property type="entry name" value="L-rhamnose_mutarotase"/>
</dbReference>
<evidence type="ECO:0000256" key="3">
    <source>
        <dbReference type="ARBA" id="ARBA00023277"/>
    </source>
</evidence>
<dbReference type="PANTHER" id="PTHR34389">
    <property type="entry name" value="L-RHAMNOSE MUTAROTASE"/>
    <property type="match status" value="1"/>
</dbReference>
<evidence type="ECO:0000313" key="7">
    <source>
        <dbReference type="EMBL" id="TCK52195.1"/>
    </source>
</evidence>
<evidence type="ECO:0000256" key="2">
    <source>
        <dbReference type="ARBA" id="ARBA00023235"/>
    </source>
</evidence>
<dbReference type="Proteomes" id="UP000295565">
    <property type="component" value="Unassembled WGS sequence"/>
</dbReference>
<protein>
    <recommendedName>
        <fullName evidence="5 6">L-rhamnose mutarotase</fullName>
        <ecNumber evidence="5 6">5.1.3.32</ecNumber>
    </recommendedName>
    <alternativeName>
        <fullName evidence="5">Rhamnose 1-epimerase</fullName>
    </alternativeName>
    <alternativeName>
        <fullName evidence="5">Type-3 mutarotase</fullName>
    </alternativeName>
</protein>
<dbReference type="InterPro" id="IPR008000">
    <property type="entry name" value="Rham/fucose_mutarotase"/>
</dbReference>
<feature type="binding site" evidence="5">
    <location>
        <begin position="76"/>
        <end position="77"/>
    </location>
    <ligand>
        <name>substrate</name>
    </ligand>
</feature>
<keyword evidence="3 5" id="KW-0119">Carbohydrate metabolism</keyword>
<evidence type="ECO:0000256" key="6">
    <source>
        <dbReference type="NCBIfam" id="TIGR02625"/>
    </source>
</evidence>
<dbReference type="GO" id="GO:0005737">
    <property type="term" value="C:cytoplasm"/>
    <property type="evidence" value="ECO:0007669"/>
    <property type="project" value="UniProtKB-SubCell"/>
</dbReference>
<keyword evidence="2 5" id="KW-0413">Isomerase</keyword>
<comment type="pathway">
    <text evidence="5">Carbohydrate metabolism; L-rhamnose metabolism.</text>
</comment>
<dbReference type="PANTHER" id="PTHR34389:SF2">
    <property type="entry name" value="L-RHAMNOSE MUTAROTASE"/>
    <property type="match status" value="1"/>
</dbReference>
<proteinExistence type="inferred from homology"/>
<dbReference type="EC" id="5.1.3.32" evidence="5 6"/>
<evidence type="ECO:0000256" key="4">
    <source>
        <dbReference type="ARBA" id="ARBA00023308"/>
    </source>
</evidence>
<dbReference type="EMBL" id="SMGD01000013">
    <property type="protein sequence ID" value="TCK52195.1"/>
    <property type="molecule type" value="Genomic_DNA"/>
</dbReference>
<comment type="caution">
    <text evidence="7">The sequence shown here is derived from an EMBL/GenBank/DDBJ whole genome shotgun (WGS) entry which is preliminary data.</text>
</comment>
<sequence>MICKASVMQLKPDSHEEYRRRHDAIWPDMVEQLKAHGAHHYSIFLNEKTSELFAYVEIEDEQRWAAMADTEVCRRWWAMMCDIMPSHADNSPIACDLTQVFYLD</sequence>
<dbReference type="NCBIfam" id="TIGR02625">
    <property type="entry name" value="YiiL_rotase"/>
    <property type="match status" value="1"/>
</dbReference>
<keyword evidence="1 5" id="KW-0963">Cytoplasm</keyword>
<comment type="catalytic activity">
    <reaction evidence="5">
        <text>alpha-L-rhamnose = beta-L-rhamnose</text>
        <dbReference type="Rhea" id="RHEA:25584"/>
        <dbReference type="ChEBI" id="CHEBI:27586"/>
        <dbReference type="ChEBI" id="CHEBI:27907"/>
        <dbReference type="EC" id="5.1.3.32"/>
    </reaction>
</comment>
<dbReference type="SUPFAM" id="SSF54909">
    <property type="entry name" value="Dimeric alpha+beta barrel"/>
    <property type="match status" value="1"/>
</dbReference>
<keyword evidence="4 5" id="KW-0684">Rhamnose metabolism</keyword>
<evidence type="ECO:0000313" key="8">
    <source>
        <dbReference type="Proteomes" id="UP000295565"/>
    </source>
</evidence>
<accession>A0A4R1JM81</accession>
<reference evidence="7 8" key="1">
    <citation type="submission" date="2019-03" db="EMBL/GenBank/DDBJ databases">
        <title>Genomic Encyclopedia of Type Strains, Phase IV (KMG-IV): sequencing the most valuable type-strain genomes for metagenomic binning, comparative biology and taxonomic classification.</title>
        <authorList>
            <person name="Goeker M."/>
        </authorList>
    </citation>
    <scope>NUCLEOTIDE SEQUENCE [LARGE SCALE GENOMIC DNA]</scope>
    <source>
        <strain evidence="7 8">DSM 18577</strain>
    </source>
</reference>
<dbReference type="RefSeq" id="WP_131913090.1">
    <property type="nucleotide sequence ID" value="NZ_OU594967.1"/>
</dbReference>
<dbReference type="AlphaFoldDB" id="A0A4R1JM81"/>
<dbReference type="OrthoDB" id="9799608at2"/>
<gene>
    <name evidence="5" type="primary">rhaM</name>
    <name evidence="7" type="ORF">EV690_2303</name>
</gene>
<dbReference type="GO" id="GO:0019301">
    <property type="term" value="P:rhamnose catabolic process"/>
    <property type="evidence" value="ECO:0007669"/>
    <property type="project" value="UniProtKB-UniRule"/>
</dbReference>
<feature type="binding site" evidence="5">
    <location>
        <position position="41"/>
    </location>
    <ligand>
        <name>substrate</name>
    </ligand>
</feature>
<evidence type="ECO:0000256" key="5">
    <source>
        <dbReference type="HAMAP-Rule" id="MF_01663"/>
    </source>
</evidence>
<dbReference type="Gene3D" id="3.30.70.100">
    <property type="match status" value="1"/>
</dbReference>
<comment type="subunit">
    <text evidence="5">Homodimer.</text>
</comment>
<comment type="subcellular location">
    <subcellularLocation>
        <location evidence="5">Cytoplasm</location>
    </subcellularLocation>
</comment>
<comment type="similarity">
    <text evidence="5">Belongs to the rhamnose mutarotase family.</text>
</comment>
<feature type="active site" description="Proton donor" evidence="5">
    <location>
        <position position="22"/>
    </location>
</feature>
<feature type="binding site" evidence="5">
    <location>
        <position position="18"/>
    </location>
    <ligand>
        <name>substrate</name>
    </ligand>
</feature>
<comment type="function">
    <text evidence="5">Involved in the anomeric conversion of L-rhamnose.</text>
</comment>
<evidence type="ECO:0000256" key="1">
    <source>
        <dbReference type="ARBA" id="ARBA00022490"/>
    </source>
</evidence>
<dbReference type="GO" id="GO:0062192">
    <property type="term" value="F:L-rhamnose mutarotase activity"/>
    <property type="evidence" value="ECO:0007669"/>
    <property type="project" value="UniProtKB-UniRule"/>
</dbReference>